<gene>
    <name evidence="7" type="ORF">SP90_04980</name>
</gene>
<dbReference type="GO" id="GO:0003723">
    <property type="term" value="F:RNA binding"/>
    <property type="evidence" value="ECO:0007669"/>
    <property type="project" value="UniProtKB-UniRule"/>
</dbReference>
<keyword evidence="2 5" id="KW-0808">Transferase</keyword>
<dbReference type="PANTHER" id="PTHR22807">
    <property type="entry name" value="NOP2 YEAST -RELATED NOL1/NOP2/FMU SUN DOMAIN-CONTAINING"/>
    <property type="match status" value="1"/>
</dbReference>
<sequence length="419" mass="46605">MTVTTSSRSFRLVCTPEERPLVEELLRAQGYDFEPEPFSEWSRKITHEPKPLGSSLAAFFGLIYIQDRSSMLPPVILNPDAGDAVLDMCASPGSKTGFLAQLVGPDGFVMGNEPSRNRLATLRQNLFTMNLLHTATCSYPGENLPLPSGGWQKIQLDPPCSGWGTVERNPNVLKLWQGDKVKPLIGIQRKLLQEAFRLLAPGGKVVFSTCTTNVQENEEQVRFAVDEVGFNLLPVTPPEGFTFEEPYIEGCEGTLRVDPEKSGAQGFYIAAFTKPEDADPPEPFEAGLKADIMPRRALSMPGVDANLLPEGELAHVRENALFLPQYALDNFPETFRWRGFPIGKMARGEVRPSPRLRALMPEYQEGNGINLEETEPIERLLTGQSMQVEVKGKETGLYFKGLRLGRLKVKGKRVLWSEK</sequence>
<dbReference type="GO" id="GO:0008173">
    <property type="term" value="F:RNA methyltransferase activity"/>
    <property type="evidence" value="ECO:0007669"/>
    <property type="project" value="InterPro"/>
</dbReference>
<dbReference type="OrthoDB" id="9810297at2"/>
<dbReference type="AlphaFoldDB" id="A0A1B7XH43"/>
<evidence type="ECO:0000256" key="5">
    <source>
        <dbReference type="PROSITE-ProRule" id="PRU01023"/>
    </source>
</evidence>
<feature type="binding site" evidence="5">
    <location>
        <position position="113"/>
    </location>
    <ligand>
        <name>S-adenosyl-L-methionine</name>
        <dbReference type="ChEBI" id="CHEBI:59789"/>
    </ligand>
</feature>
<feature type="active site" description="Nucleophile" evidence="5">
    <location>
        <position position="210"/>
    </location>
</feature>
<comment type="caution">
    <text evidence="7">The sequence shown here is derived from an EMBL/GenBank/DDBJ whole genome shotgun (WGS) entry which is preliminary data.</text>
</comment>
<dbReference type="InterPro" id="IPR023267">
    <property type="entry name" value="RCMT"/>
</dbReference>
<dbReference type="PATRIC" id="fig|1560234.3.peg.2957"/>
<accession>A0A1B7XH43</accession>
<dbReference type="PROSITE" id="PS51686">
    <property type="entry name" value="SAM_MT_RSMB_NOP"/>
    <property type="match status" value="1"/>
</dbReference>
<evidence type="ECO:0000256" key="3">
    <source>
        <dbReference type="ARBA" id="ARBA00022691"/>
    </source>
</evidence>
<keyword evidence="4 5" id="KW-0694">RNA-binding</keyword>
<comment type="caution">
    <text evidence="5">Lacks conserved residue(s) required for the propagation of feature annotation.</text>
</comment>
<evidence type="ECO:0000256" key="4">
    <source>
        <dbReference type="ARBA" id="ARBA00022884"/>
    </source>
</evidence>
<dbReference type="STRING" id="1560234.SP90_04980"/>
<evidence type="ECO:0000256" key="2">
    <source>
        <dbReference type="ARBA" id="ARBA00022679"/>
    </source>
</evidence>
<comment type="similarity">
    <text evidence="5">Belongs to the class I-like SAM-binding methyltransferase superfamily. RsmB/NOP family.</text>
</comment>
<dbReference type="Pfam" id="PF01189">
    <property type="entry name" value="Methyltr_RsmB-F"/>
    <property type="match status" value="1"/>
</dbReference>
<dbReference type="InterPro" id="IPR029063">
    <property type="entry name" value="SAM-dependent_MTases_sf"/>
</dbReference>
<proteinExistence type="inferred from homology"/>
<dbReference type="GO" id="GO:0001510">
    <property type="term" value="P:RNA methylation"/>
    <property type="evidence" value="ECO:0007669"/>
    <property type="project" value="InterPro"/>
</dbReference>
<dbReference type="PANTHER" id="PTHR22807:SF30">
    <property type="entry name" value="28S RRNA (CYTOSINE(4447)-C(5))-METHYLTRANSFERASE-RELATED"/>
    <property type="match status" value="1"/>
</dbReference>
<dbReference type="InterPro" id="IPR049560">
    <property type="entry name" value="MeTrfase_RsmB-F_NOP2_cat"/>
</dbReference>
<keyword evidence="1 5" id="KW-0489">Methyltransferase</keyword>
<dbReference type="EMBL" id="JXMS01000006">
    <property type="protein sequence ID" value="OBQ54842.1"/>
    <property type="molecule type" value="Genomic_DNA"/>
</dbReference>
<protein>
    <submittedName>
        <fullName evidence="7">RNA methyltransferase</fullName>
    </submittedName>
</protein>
<keyword evidence="3 5" id="KW-0949">S-adenosyl-L-methionine</keyword>
<feature type="binding site" evidence="5">
    <location>
        <position position="157"/>
    </location>
    <ligand>
        <name>S-adenosyl-L-methionine</name>
        <dbReference type="ChEBI" id="CHEBI:59789"/>
    </ligand>
</feature>
<evidence type="ECO:0000259" key="6">
    <source>
        <dbReference type="PROSITE" id="PS51686"/>
    </source>
</evidence>
<dbReference type="InterPro" id="IPR001678">
    <property type="entry name" value="MeTrfase_RsmB-F_NOP2_dom"/>
</dbReference>
<evidence type="ECO:0000313" key="8">
    <source>
        <dbReference type="Proteomes" id="UP000091979"/>
    </source>
</evidence>
<feature type="domain" description="SAM-dependent MTase RsmB/NOP-type" evidence="6">
    <location>
        <begin position="1"/>
        <end position="275"/>
    </location>
</feature>
<dbReference type="PRINTS" id="PR02008">
    <property type="entry name" value="RCMTFAMILY"/>
</dbReference>
<name>A0A1B7XH43_9BACT</name>
<evidence type="ECO:0000313" key="7">
    <source>
        <dbReference type="EMBL" id="OBQ54842.1"/>
    </source>
</evidence>
<evidence type="ECO:0000256" key="1">
    <source>
        <dbReference type="ARBA" id="ARBA00022603"/>
    </source>
</evidence>
<dbReference type="RefSeq" id="WP_066853211.1">
    <property type="nucleotide sequence ID" value="NZ_JXMS01000006.1"/>
</dbReference>
<dbReference type="Proteomes" id="UP000091979">
    <property type="component" value="Unassembled WGS sequence"/>
</dbReference>
<dbReference type="Gene3D" id="3.40.50.150">
    <property type="entry name" value="Vaccinia Virus protein VP39"/>
    <property type="match status" value="1"/>
</dbReference>
<dbReference type="SUPFAM" id="SSF53335">
    <property type="entry name" value="S-adenosyl-L-methionine-dependent methyltransferases"/>
    <property type="match status" value="1"/>
</dbReference>
<keyword evidence="8" id="KW-1185">Reference proteome</keyword>
<reference evidence="7 8" key="1">
    <citation type="submission" date="2015-01" db="EMBL/GenBank/DDBJ databases">
        <title>Desulfovibrio sp. JC271 draft genome sequence.</title>
        <authorList>
            <person name="Shivani Y."/>
            <person name="Subhash Y."/>
            <person name="Sasikala C."/>
            <person name="Ramana C.V."/>
        </authorList>
    </citation>
    <scope>NUCLEOTIDE SEQUENCE [LARGE SCALE GENOMIC DNA]</scope>
    <source>
        <strain evidence="7 8">JC271</strain>
    </source>
</reference>
<organism evidence="7 8">
    <name type="scientific">Halodesulfovibrio spirochaetisodalis</name>
    <dbReference type="NCBI Taxonomy" id="1560234"/>
    <lineage>
        <taxon>Bacteria</taxon>
        <taxon>Pseudomonadati</taxon>
        <taxon>Thermodesulfobacteriota</taxon>
        <taxon>Desulfovibrionia</taxon>
        <taxon>Desulfovibrionales</taxon>
        <taxon>Desulfovibrionaceae</taxon>
        <taxon>Halodesulfovibrio</taxon>
    </lineage>
</organism>